<dbReference type="AlphaFoldDB" id="A0A543NMS1"/>
<evidence type="ECO:0000313" key="2">
    <source>
        <dbReference type="EMBL" id="TQN33122.1"/>
    </source>
</evidence>
<feature type="transmembrane region" description="Helical" evidence="1">
    <location>
        <begin position="6"/>
        <end position="26"/>
    </location>
</feature>
<dbReference type="EMBL" id="VFQC01000001">
    <property type="protein sequence ID" value="TQN33122.1"/>
    <property type="molecule type" value="Genomic_DNA"/>
</dbReference>
<dbReference type="OrthoDB" id="769710at2"/>
<dbReference type="Proteomes" id="UP000317422">
    <property type="component" value="Unassembled WGS sequence"/>
</dbReference>
<protein>
    <submittedName>
        <fullName evidence="2">Uncharacterized protein</fullName>
    </submittedName>
</protein>
<keyword evidence="1" id="KW-0472">Membrane</keyword>
<reference evidence="2 3" key="1">
    <citation type="submission" date="2019-06" db="EMBL/GenBank/DDBJ databases">
        <title>Sequencing the genomes of 1000 actinobacteria strains.</title>
        <authorList>
            <person name="Klenk H.-P."/>
        </authorList>
    </citation>
    <scope>NUCLEOTIDE SEQUENCE [LARGE SCALE GENOMIC DNA]</scope>
    <source>
        <strain evidence="2 3">DSM 45015</strain>
    </source>
</reference>
<feature type="transmembrane region" description="Helical" evidence="1">
    <location>
        <begin position="38"/>
        <end position="55"/>
    </location>
</feature>
<keyword evidence="1" id="KW-0812">Transmembrane</keyword>
<evidence type="ECO:0000256" key="1">
    <source>
        <dbReference type="SAM" id="Phobius"/>
    </source>
</evidence>
<keyword evidence="3" id="KW-1185">Reference proteome</keyword>
<sequence>MVIWKGAGILVLVIALPLAGLGGVSLGSALGSDTASGIGAAGGLALAAVAVYFLGQRLNAPTPGYHLRTGAPVNFRNGHTLFFVPMQYWGFVLLGISVLVLGASLLSA</sequence>
<name>A0A543NMS1_9ACTN</name>
<gene>
    <name evidence="2" type="ORF">FHX37_3121</name>
</gene>
<accession>A0A543NMS1</accession>
<organism evidence="2 3">
    <name type="scientific">Haloactinospora alba</name>
    <dbReference type="NCBI Taxonomy" id="405555"/>
    <lineage>
        <taxon>Bacteria</taxon>
        <taxon>Bacillati</taxon>
        <taxon>Actinomycetota</taxon>
        <taxon>Actinomycetes</taxon>
        <taxon>Streptosporangiales</taxon>
        <taxon>Nocardiopsidaceae</taxon>
        <taxon>Haloactinospora</taxon>
    </lineage>
</organism>
<feature type="transmembrane region" description="Helical" evidence="1">
    <location>
        <begin position="86"/>
        <end position="106"/>
    </location>
</feature>
<comment type="caution">
    <text evidence="2">The sequence shown here is derived from an EMBL/GenBank/DDBJ whole genome shotgun (WGS) entry which is preliminary data.</text>
</comment>
<evidence type="ECO:0000313" key="3">
    <source>
        <dbReference type="Proteomes" id="UP000317422"/>
    </source>
</evidence>
<proteinExistence type="predicted"/>
<keyword evidence="1" id="KW-1133">Transmembrane helix</keyword>